<comment type="caution">
    <text evidence="18">The sequence shown here is derived from an EMBL/GenBank/DDBJ whole genome shotgun (WGS) entry which is preliminary data.</text>
</comment>
<dbReference type="InterPro" id="IPR036138">
    <property type="entry name" value="PBP_dimer_sf"/>
</dbReference>
<dbReference type="AlphaFoldDB" id="A0A932GQZ0"/>
<dbReference type="Proteomes" id="UP000741360">
    <property type="component" value="Unassembled WGS sequence"/>
</dbReference>
<dbReference type="Gene3D" id="3.40.710.10">
    <property type="entry name" value="DD-peptidase/beta-lactamase superfamily"/>
    <property type="match status" value="1"/>
</dbReference>
<dbReference type="PANTHER" id="PTHR30627:SF2">
    <property type="entry name" value="PEPTIDOGLYCAN D,D-TRANSPEPTIDASE MRDA"/>
    <property type="match status" value="1"/>
</dbReference>
<dbReference type="GO" id="GO:0071972">
    <property type="term" value="F:peptidoglycan L,D-transpeptidase activity"/>
    <property type="evidence" value="ECO:0007669"/>
    <property type="project" value="TreeGrafter"/>
</dbReference>
<evidence type="ECO:0000259" key="17">
    <source>
        <dbReference type="Pfam" id="PF03717"/>
    </source>
</evidence>
<evidence type="ECO:0000259" key="16">
    <source>
        <dbReference type="Pfam" id="PF00905"/>
    </source>
</evidence>
<dbReference type="FunFam" id="3.40.710.10:FF:000024">
    <property type="entry name" value="Penicillin-binding protein 2"/>
    <property type="match status" value="1"/>
</dbReference>
<dbReference type="Gene3D" id="3.90.1310.10">
    <property type="entry name" value="Penicillin-binding protein 2a (Domain 2)"/>
    <property type="match status" value="1"/>
</dbReference>
<keyword evidence="10" id="KW-0573">Peptidoglycan synthesis</keyword>
<name>A0A932GQZ0_UNCTE</name>
<evidence type="ECO:0000313" key="19">
    <source>
        <dbReference type="Proteomes" id="UP000741360"/>
    </source>
</evidence>
<protein>
    <submittedName>
        <fullName evidence="18">Penicillin-binding protein 2</fullName>
        <ecNumber evidence="18">3.4.16.4</ecNumber>
    </submittedName>
</protein>
<evidence type="ECO:0000256" key="15">
    <source>
        <dbReference type="SAM" id="Phobius"/>
    </source>
</evidence>
<dbReference type="InterPro" id="IPR001460">
    <property type="entry name" value="PCN-bd_Tpept"/>
</dbReference>
<keyword evidence="5 18" id="KW-0121">Carboxypeptidase</keyword>
<evidence type="ECO:0000256" key="12">
    <source>
        <dbReference type="ARBA" id="ARBA00023136"/>
    </source>
</evidence>
<gene>
    <name evidence="18" type="primary">mrdA</name>
    <name evidence="18" type="ORF">HYY65_09970</name>
</gene>
<dbReference type="InterPro" id="IPR005311">
    <property type="entry name" value="PBP_dimer"/>
</dbReference>
<dbReference type="GO" id="GO:0009002">
    <property type="term" value="F:serine-type D-Ala-D-Ala carboxypeptidase activity"/>
    <property type="evidence" value="ECO:0007669"/>
    <property type="project" value="UniProtKB-EC"/>
</dbReference>
<keyword evidence="4" id="KW-0997">Cell inner membrane</keyword>
<dbReference type="EC" id="3.4.16.4" evidence="18"/>
<evidence type="ECO:0000256" key="13">
    <source>
        <dbReference type="ARBA" id="ARBA00023316"/>
    </source>
</evidence>
<keyword evidence="7 15" id="KW-0812">Transmembrane</keyword>
<evidence type="ECO:0000313" key="18">
    <source>
        <dbReference type="EMBL" id="MBI3015365.1"/>
    </source>
</evidence>
<reference evidence="18" key="1">
    <citation type="submission" date="2020-07" db="EMBL/GenBank/DDBJ databases">
        <title>Huge and variable diversity of episymbiotic CPR bacteria and DPANN archaea in groundwater ecosystems.</title>
        <authorList>
            <person name="He C.Y."/>
            <person name="Keren R."/>
            <person name="Whittaker M."/>
            <person name="Farag I.F."/>
            <person name="Doudna J."/>
            <person name="Cate J.H.D."/>
            <person name="Banfield J.F."/>
        </authorList>
    </citation>
    <scope>NUCLEOTIDE SEQUENCE</scope>
    <source>
        <strain evidence="18">NC_groundwater_717_Ag_S-0.2um_59_8</strain>
    </source>
</reference>
<evidence type="ECO:0000256" key="1">
    <source>
        <dbReference type="ARBA" id="ARBA00004167"/>
    </source>
</evidence>
<dbReference type="GO" id="GO:0006508">
    <property type="term" value="P:proteolysis"/>
    <property type="evidence" value="ECO:0007669"/>
    <property type="project" value="UniProtKB-KW"/>
</dbReference>
<feature type="domain" description="Penicillin-binding protein dimerisation" evidence="17">
    <location>
        <begin position="61"/>
        <end position="229"/>
    </location>
</feature>
<evidence type="ECO:0000256" key="4">
    <source>
        <dbReference type="ARBA" id="ARBA00022519"/>
    </source>
</evidence>
<dbReference type="EMBL" id="JACPSX010000189">
    <property type="protein sequence ID" value="MBI3015365.1"/>
    <property type="molecule type" value="Genomic_DNA"/>
</dbReference>
<dbReference type="SUPFAM" id="SSF56601">
    <property type="entry name" value="beta-lactamase/transpeptidase-like"/>
    <property type="match status" value="1"/>
</dbReference>
<keyword evidence="6" id="KW-0645">Protease</keyword>
<dbReference type="InterPro" id="IPR050515">
    <property type="entry name" value="Beta-lactam/transpept"/>
</dbReference>
<evidence type="ECO:0000256" key="14">
    <source>
        <dbReference type="SAM" id="MobiDB-lite"/>
    </source>
</evidence>
<keyword evidence="12 15" id="KW-0472">Membrane</keyword>
<evidence type="ECO:0000256" key="9">
    <source>
        <dbReference type="ARBA" id="ARBA00022960"/>
    </source>
</evidence>
<evidence type="ECO:0000256" key="11">
    <source>
        <dbReference type="ARBA" id="ARBA00022989"/>
    </source>
</evidence>
<evidence type="ECO:0000256" key="2">
    <source>
        <dbReference type="ARBA" id="ARBA00004236"/>
    </source>
</evidence>
<dbReference type="GO" id="GO:0005886">
    <property type="term" value="C:plasma membrane"/>
    <property type="evidence" value="ECO:0007669"/>
    <property type="project" value="UniProtKB-SubCell"/>
</dbReference>
<sequence>MVKNRISPDSPERFQSRFFLLVLLTSTVFFILLVRLWYLQVIKGDHFRAMAEENRFREFIIKSPRGKILDRNGQILVESRPSFNLYLRPEDVPDLEKTLKSLSPLLGVPLEKLKEKVRQAPPYRSLLLKRDVSRESVAYIEEHLLDLPGVMLDVEALRSYRHGPMAAHLLGYLGEITERQLQQLRNRSNNHYFLGEFIGQYGLEMKYEGYLRGIHGARQVEVDALGRELALVGVKDTYPGSDLQLTLDLEIQQMAETLLGDRTGAIIVMDPRDGAILALAGKPSYNPNQFAAGIPGEKWLALLKDPKKPLQNRAIQGQYPPASVFKIVVAAAALEEGVITPNTLLGCPAYYFFGNRAYRNWKKENQGPQNLTRALATSCDTYFYQVAVRLGVDKIGYYAKGFGLGKPTGFDPMEKGGLVPTSEWKRRVRGEPWYPGETVSLGIGQGPYLITPLQQAIMISAIANGGKIYKPYVVRKIVTPEGKVVYEHKPELISQAPVKAETLEAIRKGLWAVVNESGGTGGRARIDELGVAGKTGTAQVVRLDRAGNRIPGSQYRDHSWFVSYAPFEDPQLAVVIFVENSGVGGSTFAPIAKEIFLKYFNIPKPPPPVRQNIQAAQTAPAGNPNGEH</sequence>
<dbReference type="InterPro" id="IPR012338">
    <property type="entry name" value="Beta-lactam/transpept-like"/>
</dbReference>
<keyword evidence="13" id="KW-0961">Cell wall biogenesis/degradation</keyword>
<proteinExistence type="predicted"/>
<dbReference type="PANTHER" id="PTHR30627">
    <property type="entry name" value="PEPTIDOGLYCAN D,D-TRANSPEPTIDASE"/>
    <property type="match status" value="1"/>
</dbReference>
<dbReference type="GO" id="GO:0008658">
    <property type="term" value="F:penicillin binding"/>
    <property type="evidence" value="ECO:0007669"/>
    <property type="project" value="InterPro"/>
</dbReference>
<dbReference type="Pfam" id="PF00905">
    <property type="entry name" value="Transpeptidase"/>
    <property type="match status" value="1"/>
</dbReference>
<feature type="region of interest" description="Disordered" evidence="14">
    <location>
        <begin position="608"/>
        <end position="628"/>
    </location>
</feature>
<dbReference type="NCBIfam" id="TIGR03423">
    <property type="entry name" value="pbp2_mrdA"/>
    <property type="match status" value="1"/>
</dbReference>
<evidence type="ECO:0000256" key="5">
    <source>
        <dbReference type="ARBA" id="ARBA00022645"/>
    </source>
</evidence>
<dbReference type="InterPro" id="IPR017790">
    <property type="entry name" value="Penicillin-binding_protein_2"/>
</dbReference>
<dbReference type="GO" id="GO:0071555">
    <property type="term" value="P:cell wall organization"/>
    <property type="evidence" value="ECO:0007669"/>
    <property type="project" value="UniProtKB-KW"/>
</dbReference>
<dbReference type="GO" id="GO:0008360">
    <property type="term" value="P:regulation of cell shape"/>
    <property type="evidence" value="ECO:0007669"/>
    <property type="project" value="UniProtKB-KW"/>
</dbReference>
<evidence type="ECO:0000256" key="7">
    <source>
        <dbReference type="ARBA" id="ARBA00022692"/>
    </source>
</evidence>
<dbReference type="GO" id="GO:0009252">
    <property type="term" value="P:peptidoglycan biosynthetic process"/>
    <property type="evidence" value="ECO:0007669"/>
    <property type="project" value="UniProtKB-KW"/>
</dbReference>
<evidence type="ECO:0000256" key="10">
    <source>
        <dbReference type="ARBA" id="ARBA00022984"/>
    </source>
</evidence>
<evidence type="ECO:0000256" key="6">
    <source>
        <dbReference type="ARBA" id="ARBA00022670"/>
    </source>
</evidence>
<dbReference type="Pfam" id="PF03717">
    <property type="entry name" value="PBP_dimer"/>
    <property type="match status" value="1"/>
</dbReference>
<accession>A0A932GQZ0</accession>
<feature type="domain" description="Penicillin-binding protein transpeptidase" evidence="16">
    <location>
        <begin position="264"/>
        <end position="596"/>
    </location>
</feature>
<organism evidence="18 19">
    <name type="scientific">Tectimicrobiota bacterium</name>
    <dbReference type="NCBI Taxonomy" id="2528274"/>
    <lineage>
        <taxon>Bacteria</taxon>
        <taxon>Pseudomonadati</taxon>
        <taxon>Nitrospinota/Tectimicrobiota group</taxon>
        <taxon>Candidatus Tectimicrobiota</taxon>
    </lineage>
</organism>
<comment type="subcellular location">
    <subcellularLocation>
        <location evidence="2">Cell membrane</location>
    </subcellularLocation>
    <subcellularLocation>
        <location evidence="1">Membrane</location>
        <topology evidence="1">Single-pass membrane protein</topology>
    </subcellularLocation>
</comment>
<keyword evidence="11 15" id="KW-1133">Transmembrane helix</keyword>
<dbReference type="SUPFAM" id="SSF56519">
    <property type="entry name" value="Penicillin binding protein dimerisation domain"/>
    <property type="match status" value="1"/>
</dbReference>
<keyword evidence="9" id="KW-0133">Cell shape</keyword>
<evidence type="ECO:0000256" key="8">
    <source>
        <dbReference type="ARBA" id="ARBA00022801"/>
    </source>
</evidence>
<feature type="transmembrane region" description="Helical" evidence="15">
    <location>
        <begin position="18"/>
        <end position="38"/>
    </location>
</feature>
<evidence type="ECO:0000256" key="3">
    <source>
        <dbReference type="ARBA" id="ARBA00022475"/>
    </source>
</evidence>
<keyword evidence="3" id="KW-1003">Cell membrane</keyword>
<keyword evidence="8 18" id="KW-0378">Hydrolase</keyword>